<dbReference type="Proteomes" id="UP000836841">
    <property type="component" value="Chromosome 2"/>
</dbReference>
<organism evidence="3 4">
    <name type="scientific">Thlaspi arvense</name>
    <name type="common">Field penny-cress</name>
    <dbReference type="NCBI Taxonomy" id="13288"/>
    <lineage>
        <taxon>Eukaryota</taxon>
        <taxon>Viridiplantae</taxon>
        <taxon>Streptophyta</taxon>
        <taxon>Embryophyta</taxon>
        <taxon>Tracheophyta</taxon>
        <taxon>Spermatophyta</taxon>
        <taxon>Magnoliopsida</taxon>
        <taxon>eudicotyledons</taxon>
        <taxon>Gunneridae</taxon>
        <taxon>Pentapetalae</taxon>
        <taxon>rosids</taxon>
        <taxon>malvids</taxon>
        <taxon>Brassicales</taxon>
        <taxon>Brassicaceae</taxon>
        <taxon>Thlaspideae</taxon>
        <taxon>Thlaspi</taxon>
    </lineage>
</organism>
<proteinExistence type="predicted"/>
<accession>A0AAU9RR93</accession>
<keyword evidence="4" id="KW-1185">Reference proteome</keyword>
<dbReference type="PANTHER" id="PTHR48258">
    <property type="entry name" value="DUF4218 DOMAIN-CONTAINING PROTEIN-RELATED"/>
    <property type="match status" value="1"/>
</dbReference>
<evidence type="ECO:0000256" key="1">
    <source>
        <dbReference type="SAM" id="MobiDB-lite"/>
    </source>
</evidence>
<name>A0AAU9RR93_THLAR</name>
<dbReference type="PANTHER" id="PTHR48258:SF4">
    <property type="entry name" value="DUF4216 DOMAIN-CONTAINING PROTEIN"/>
    <property type="match status" value="1"/>
</dbReference>
<reference evidence="3 4" key="1">
    <citation type="submission" date="2022-03" db="EMBL/GenBank/DDBJ databases">
        <authorList>
            <person name="Nunn A."/>
            <person name="Chopra R."/>
            <person name="Nunn A."/>
            <person name="Contreras Garrido A."/>
        </authorList>
    </citation>
    <scope>NUCLEOTIDE SEQUENCE [LARGE SCALE GENOMIC DNA]</scope>
</reference>
<evidence type="ECO:0000313" key="3">
    <source>
        <dbReference type="EMBL" id="CAH2047515.1"/>
    </source>
</evidence>
<feature type="region of interest" description="Disordered" evidence="1">
    <location>
        <begin position="223"/>
        <end position="243"/>
    </location>
</feature>
<dbReference type="InterPro" id="IPR025312">
    <property type="entry name" value="DUF4216"/>
</dbReference>
<dbReference type="EMBL" id="OU466858">
    <property type="protein sequence ID" value="CAH2047515.1"/>
    <property type="molecule type" value="Genomic_DNA"/>
</dbReference>
<feature type="domain" description="DUF4216" evidence="2">
    <location>
        <begin position="85"/>
        <end position="158"/>
    </location>
</feature>
<protein>
    <recommendedName>
        <fullName evidence="2">DUF4216 domain-containing protein</fullName>
    </recommendedName>
</protein>
<feature type="non-terminal residue" evidence="3">
    <location>
        <position position="243"/>
    </location>
</feature>
<dbReference type="Pfam" id="PF13952">
    <property type="entry name" value="DUF4216"/>
    <property type="match status" value="1"/>
</dbReference>
<gene>
    <name evidence="3" type="ORF">TAV2_LOCUS7937</name>
</gene>
<sequence length="243" mass="28180">YITEHNPTITSNALQLEKDQQFAEWCKVHVSPRRNYTSWPIYLSRGYPFHMHAHGQNKKAQHYNVYVKGTIDADYNELIEDIMMIEYHGAVGLKAMNFKCKWFNTTESRGFCKHSSCIVNVSLRRRYEKYDPFILSGNCDQVCFIPYPHVRRSSFDWWACTKIMAREFRETSEVARQAVEDDTHSQVVAASAMIRIESHVVEDVSDYDMQPVCPLGDEYISEDELENSANDSDSDIDSDYGSD</sequence>
<dbReference type="AlphaFoldDB" id="A0AAU9RR93"/>
<evidence type="ECO:0000259" key="2">
    <source>
        <dbReference type="Pfam" id="PF13952"/>
    </source>
</evidence>
<feature type="non-terminal residue" evidence="3">
    <location>
        <position position="1"/>
    </location>
</feature>
<evidence type="ECO:0000313" key="4">
    <source>
        <dbReference type="Proteomes" id="UP000836841"/>
    </source>
</evidence>